<dbReference type="InterPro" id="IPR036271">
    <property type="entry name" value="Tet_transcr_reg_TetR-rel_C_sf"/>
</dbReference>
<reference evidence="7 8" key="1">
    <citation type="submission" date="2019-08" db="EMBL/GenBank/DDBJ databases">
        <authorList>
            <person name="Khan S.A."/>
            <person name="Jeon C.O."/>
            <person name="Jeong S.E."/>
        </authorList>
    </citation>
    <scope>NUCLEOTIDE SEQUENCE [LARGE SCALE GENOMIC DNA]</scope>
    <source>
        <strain evidence="8">IMCC1728</strain>
    </source>
</reference>
<keyword evidence="3" id="KW-0804">Transcription</keyword>
<evidence type="ECO:0000256" key="4">
    <source>
        <dbReference type="PROSITE-ProRule" id="PRU00335"/>
    </source>
</evidence>
<dbReference type="GO" id="GO:0000976">
    <property type="term" value="F:transcription cis-regulatory region binding"/>
    <property type="evidence" value="ECO:0007669"/>
    <property type="project" value="TreeGrafter"/>
</dbReference>
<keyword evidence="2 4" id="KW-0238">DNA-binding</keyword>
<dbReference type="InterPro" id="IPR009057">
    <property type="entry name" value="Homeodomain-like_sf"/>
</dbReference>
<keyword evidence="1" id="KW-0805">Transcription regulation</keyword>
<accession>A0A5C6TZ06</accession>
<dbReference type="Proteomes" id="UP000321832">
    <property type="component" value="Unassembled WGS sequence"/>
</dbReference>
<name>A0A5C6TZ06_9BURK</name>
<gene>
    <name evidence="7" type="ORF">FSC37_06680</name>
</gene>
<dbReference type="Gene3D" id="1.10.10.60">
    <property type="entry name" value="Homeodomain-like"/>
    <property type="match status" value="1"/>
</dbReference>
<protein>
    <submittedName>
        <fullName evidence="7">TetR/AcrR family transcriptional regulator</fullName>
    </submittedName>
</protein>
<sequence length="239" mass="26016">MPTQAGTLLTSQSLFRCPPPSSHPTRRASAAKEARPQELIDAALELFAEKGFAATRSEEVAARAGVAKGTLYLYYPSKEELLKAVISQRLSSEIVAVTEYANAFQGSCEALLRDVFTEWWSRVFDSPTSAVFKLVITEVRNFPEIAAFYRAEVVEPATALVGEIVERGVRSGEFAPVDVRGAVMSLVFPMIMLCLHKHSLGACAPATDMMEPHAFIRQHVELVLHGLRAHPTSTAGADA</sequence>
<dbReference type="Pfam" id="PF00440">
    <property type="entry name" value="TetR_N"/>
    <property type="match status" value="1"/>
</dbReference>
<evidence type="ECO:0000256" key="1">
    <source>
        <dbReference type="ARBA" id="ARBA00023015"/>
    </source>
</evidence>
<dbReference type="Pfam" id="PF16859">
    <property type="entry name" value="TetR_C_11"/>
    <property type="match status" value="1"/>
</dbReference>
<evidence type="ECO:0000256" key="5">
    <source>
        <dbReference type="SAM" id="MobiDB-lite"/>
    </source>
</evidence>
<dbReference type="PANTHER" id="PTHR30055">
    <property type="entry name" value="HTH-TYPE TRANSCRIPTIONAL REGULATOR RUTR"/>
    <property type="match status" value="1"/>
</dbReference>
<dbReference type="InterPro" id="IPR050109">
    <property type="entry name" value="HTH-type_TetR-like_transc_reg"/>
</dbReference>
<dbReference type="PROSITE" id="PS50977">
    <property type="entry name" value="HTH_TETR_2"/>
    <property type="match status" value="1"/>
</dbReference>
<dbReference type="PANTHER" id="PTHR30055:SF234">
    <property type="entry name" value="HTH-TYPE TRANSCRIPTIONAL REGULATOR BETI"/>
    <property type="match status" value="1"/>
</dbReference>
<feature type="DNA-binding region" description="H-T-H motif" evidence="4">
    <location>
        <begin position="56"/>
        <end position="75"/>
    </location>
</feature>
<proteinExistence type="predicted"/>
<dbReference type="PRINTS" id="PR00455">
    <property type="entry name" value="HTHTETR"/>
</dbReference>
<dbReference type="InterPro" id="IPR001647">
    <property type="entry name" value="HTH_TetR"/>
</dbReference>
<dbReference type="InterPro" id="IPR011075">
    <property type="entry name" value="TetR_C"/>
</dbReference>
<evidence type="ECO:0000256" key="3">
    <source>
        <dbReference type="ARBA" id="ARBA00023163"/>
    </source>
</evidence>
<evidence type="ECO:0000313" key="8">
    <source>
        <dbReference type="Proteomes" id="UP000321832"/>
    </source>
</evidence>
<dbReference type="GO" id="GO:0003700">
    <property type="term" value="F:DNA-binding transcription factor activity"/>
    <property type="evidence" value="ECO:0007669"/>
    <property type="project" value="TreeGrafter"/>
</dbReference>
<feature type="domain" description="HTH tetR-type" evidence="6">
    <location>
        <begin position="33"/>
        <end position="93"/>
    </location>
</feature>
<organism evidence="7 8">
    <name type="scientific">Piscinibacter aquaticus</name>
    <dbReference type="NCBI Taxonomy" id="392597"/>
    <lineage>
        <taxon>Bacteria</taxon>
        <taxon>Pseudomonadati</taxon>
        <taxon>Pseudomonadota</taxon>
        <taxon>Betaproteobacteria</taxon>
        <taxon>Burkholderiales</taxon>
        <taxon>Sphaerotilaceae</taxon>
        <taxon>Piscinibacter</taxon>
    </lineage>
</organism>
<evidence type="ECO:0000259" key="6">
    <source>
        <dbReference type="PROSITE" id="PS50977"/>
    </source>
</evidence>
<dbReference type="FunFam" id="1.10.10.60:FF:000141">
    <property type="entry name" value="TetR family transcriptional regulator"/>
    <property type="match status" value="1"/>
</dbReference>
<dbReference type="AlphaFoldDB" id="A0A5C6TZ06"/>
<keyword evidence="8" id="KW-1185">Reference proteome</keyword>
<dbReference type="Gene3D" id="1.10.357.10">
    <property type="entry name" value="Tetracycline Repressor, domain 2"/>
    <property type="match status" value="1"/>
</dbReference>
<feature type="region of interest" description="Disordered" evidence="5">
    <location>
        <begin position="13"/>
        <end position="32"/>
    </location>
</feature>
<evidence type="ECO:0000256" key="2">
    <source>
        <dbReference type="ARBA" id="ARBA00023125"/>
    </source>
</evidence>
<evidence type="ECO:0000313" key="7">
    <source>
        <dbReference type="EMBL" id="TXC65823.1"/>
    </source>
</evidence>
<dbReference type="SUPFAM" id="SSF46689">
    <property type="entry name" value="Homeodomain-like"/>
    <property type="match status" value="1"/>
</dbReference>
<dbReference type="SUPFAM" id="SSF48498">
    <property type="entry name" value="Tetracyclin repressor-like, C-terminal domain"/>
    <property type="match status" value="1"/>
</dbReference>
<comment type="caution">
    <text evidence="7">The sequence shown here is derived from an EMBL/GenBank/DDBJ whole genome shotgun (WGS) entry which is preliminary data.</text>
</comment>
<dbReference type="EMBL" id="VOPW01000001">
    <property type="protein sequence ID" value="TXC65823.1"/>
    <property type="molecule type" value="Genomic_DNA"/>
</dbReference>